<gene>
    <name evidence="8" type="ORF">FB192DRAFT_1420389</name>
</gene>
<evidence type="ECO:0000256" key="1">
    <source>
        <dbReference type="ARBA" id="ARBA00004123"/>
    </source>
</evidence>
<dbReference type="PROSITE" id="PS50888">
    <property type="entry name" value="BHLH"/>
    <property type="match status" value="1"/>
</dbReference>
<dbReference type="SUPFAM" id="SSF47459">
    <property type="entry name" value="HLH, helix-loop-helix DNA-binding domain"/>
    <property type="match status" value="1"/>
</dbReference>
<dbReference type="InterPro" id="IPR011598">
    <property type="entry name" value="bHLH_dom"/>
</dbReference>
<feature type="domain" description="BHLH" evidence="7">
    <location>
        <begin position="148"/>
        <end position="199"/>
    </location>
</feature>
<evidence type="ECO:0000256" key="2">
    <source>
        <dbReference type="ARBA" id="ARBA00023015"/>
    </source>
</evidence>
<dbReference type="CDD" id="cd11405">
    <property type="entry name" value="bHLHzip_MLXIP_like"/>
    <property type="match status" value="1"/>
</dbReference>
<dbReference type="SMART" id="SM00353">
    <property type="entry name" value="HLH"/>
    <property type="match status" value="1"/>
</dbReference>
<evidence type="ECO:0000256" key="6">
    <source>
        <dbReference type="SAM" id="MobiDB-lite"/>
    </source>
</evidence>
<dbReference type="GO" id="GO:0000978">
    <property type="term" value="F:RNA polymerase II cis-regulatory region sequence-specific DNA binding"/>
    <property type="evidence" value="ECO:0007669"/>
    <property type="project" value="TreeGrafter"/>
</dbReference>
<keyword evidence="2" id="KW-0805">Transcription regulation</keyword>
<evidence type="ECO:0000256" key="3">
    <source>
        <dbReference type="ARBA" id="ARBA00023125"/>
    </source>
</evidence>
<proteinExistence type="predicted"/>
<dbReference type="GO" id="GO:0046983">
    <property type="term" value="F:protein dimerization activity"/>
    <property type="evidence" value="ECO:0007669"/>
    <property type="project" value="InterPro"/>
</dbReference>
<dbReference type="Gene3D" id="4.10.280.10">
    <property type="entry name" value="Helix-loop-helix DNA-binding domain"/>
    <property type="match status" value="1"/>
</dbReference>
<dbReference type="PANTHER" id="PTHR15741:SF27">
    <property type="entry name" value="TRANSCRIPTION FACTOR AP-4"/>
    <property type="match status" value="1"/>
</dbReference>
<dbReference type="PANTHER" id="PTHR15741">
    <property type="entry name" value="BASIC HELIX-LOOP-HELIX ZIP TRANSCRIPTION FACTOR"/>
    <property type="match status" value="1"/>
</dbReference>
<feature type="compositionally biased region" description="Polar residues" evidence="6">
    <location>
        <begin position="15"/>
        <end position="26"/>
    </location>
</feature>
<feature type="compositionally biased region" description="Pro residues" evidence="6">
    <location>
        <begin position="62"/>
        <end position="71"/>
    </location>
</feature>
<keyword evidence="3" id="KW-0238">DNA-binding</keyword>
<dbReference type="EMBL" id="JAAECE010000002">
    <property type="protein sequence ID" value="KAF1804912.1"/>
    <property type="molecule type" value="Genomic_DNA"/>
</dbReference>
<dbReference type="InterPro" id="IPR052207">
    <property type="entry name" value="Max-like/E-box_TFs"/>
</dbReference>
<reference evidence="8 9" key="1">
    <citation type="submission" date="2019-09" db="EMBL/GenBank/DDBJ databases">
        <authorList>
            <consortium name="DOE Joint Genome Institute"/>
            <person name="Mondo S.J."/>
            <person name="Navarro-Mendoza M.I."/>
            <person name="Perez-Arques C."/>
            <person name="Panchal S."/>
            <person name="Nicolas F.E."/>
            <person name="Ganguly P."/>
            <person name="Pangilinan J."/>
            <person name="Grigoriev I."/>
            <person name="Heitman J."/>
            <person name="Sanya K."/>
            <person name="Garre V."/>
        </authorList>
    </citation>
    <scope>NUCLEOTIDE SEQUENCE [LARGE SCALE GENOMIC DNA]</scope>
    <source>
        <strain evidence="8 9">MU402</strain>
    </source>
</reference>
<protein>
    <recommendedName>
        <fullName evidence="7">BHLH domain-containing protein</fullName>
    </recommendedName>
</protein>
<keyword evidence="4" id="KW-0804">Transcription</keyword>
<dbReference type="AlphaFoldDB" id="A0A8H4BM64"/>
<sequence>MYPYYHYQATMDMTNSSPISMASSTDEIPRTPPTAINHSTSNKPLTHVSQGTAVSSVMVNPLVPPPPPPPLSSSSSQLKSTEDRVKATIARANALPLEFYQTEFLEYSTQQPSGNGKRKRTAAADDEQETNQQKRVEDQVTCLSNDEIRRQIHIQSEQKRRAQIKDGFEELKQHLPGCSHKKLSKAALLTRTVQQLEHMKKMQNELLAEVERLVKENSSLKKFAAAVDTHM</sequence>
<feature type="region of interest" description="Disordered" evidence="6">
    <location>
        <begin position="58"/>
        <end position="84"/>
    </location>
</feature>
<comment type="caution">
    <text evidence="8">The sequence shown here is derived from an EMBL/GenBank/DDBJ whole genome shotgun (WGS) entry which is preliminary data.</text>
</comment>
<evidence type="ECO:0000313" key="9">
    <source>
        <dbReference type="Proteomes" id="UP000469890"/>
    </source>
</evidence>
<dbReference type="GO" id="GO:0000981">
    <property type="term" value="F:DNA-binding transcription factor activity, RNA polymerase II-specific"/>
    <property type="evidence" value="ECO:0007669"/>
    <property type="project" value="TreeGrafter"/>
</dbReference>
<evidence type="ECO:0000256" key="5">
    <source>
        <dbReference type="ARBA" id="ARBA00023242"/>
    </source>
</evidence>
<feature type="region of interest" description="Disordered" evidence="6">
    <location>
        <begin position="15"/>
        <end position="46"/>
    </location>
</feature>
<feature type="region of interest" description="Disordered" evidence="6">
    <location>
        <begin position="108"/>
        <end position="137"/>
    </location>
</feature>
<organism evidence="8 9">
    <name type="scientific">Mucor circinelloides f. lusitanicus</name>
    <name type="common">Mucor racemosus var. lusitanicus</name>
    <dbReference type="NCBI Taxonomy" id="29924"/>
    <lineage>
        <taxon>Eukaryota</taxon>
        <taxon>Fungi</taxon>
        <taxon>Fungi incertae sedis</taxon>
        <taxon>Mucoromycota</taxon>
        <taxon>Mucoromycotina</taxon>
        <taxon>Mucoromycetes</taxon>
        <taxon>Mucorales</taxon>
        <taxon>Mucorineae</taxon>
        <taxon>Mucoraceae</taxon>
        <taxon>Mucor</taxon>
    </lineage>
</organism>
<evidence type="ECO:0000313" key="8">
    <source>
        <dbReference type="EMBL" id="KAF1804912.1"/>
    </source>
</evidence>
<dbReference type="Proteomes" id="UP000469890">
    <property type="component" value="Unassembled WGS sequence"/>
</dbReference>
<evidence type="ECO:0000256" key="4">
    <source>
        <dbReference type="ARBA" id="ARBA00023163"/>
    </source>
</evidence>
<name>A0A8H4BM64_MUCCL</name>
<comment type="subcellular location">
    <subcellularLocation>
        <location evidence="1">Nucleus</location>
    </subcellularLocation>
</comment>
<dbReference type="InterPro" id="IPR036638">
    <property type="entry name" value="HLH_DNA-bd_sf"/>
</dbReference>
<feature type="compositionally biased region" description="Polar residues" evidence="6">
    <location>
        <begin position="34"/>
        <end position="46"/>
    </location>
</feature>
<accession>A0A8H4BM64</accession>
<keyword evidence="5" id="KW-0539">Nucleus</keyword>
<evidence type="ECO:0000259" key="7">
    <source>
        <dbReference type="PROSITE" id="PS50888"/>
    </source>
</evidence>
<dbReference type="Pfam" id="PF00010">
    <property type="entry name" value="HLH"/>
    <property type="match status" value="1"/>
</dbReference>
<dbReference type="GO" id="GO:0005634">
    <property type="term" value="C:nucleus"/>
    <property type="evidence" value="ECO:0007669"/>
    <property type="project" value="UniProtKB-SubCell"/>
</dbReference>